<dbReference type="OrthoDB" id="421038at2759"/>
<name>A0A7G3ZKC9_9SACH</name>
<dbReference type="Proteomes" id="UP000515788">
    <property type="component" value="Chromosome 6"/>
</dbReference>
<keyword evidence="8" id="KW-0449">Lipoprotein</keyword>
<dbReference type="Pfam" id="PF07983">
    <property type="entry name" value="X8"/>
    <property type="match status" value="1"/>
</dbReference>
<evidence type="ECO:0000256" key="3">
    <source>
        <dbReference type="ARBA" id="ARBA00022622"/>
    </source>
</evidence>
<sequence length="548" mass="61300">MISLISTILLMVRTVVGVPTQINNVAEIEIIGNKFFESTTGEQFFMKGIAYQPSRSLQELEAAEGTYETKYIDPLADPEICLRDIPLLQELGVNTIRVYSIDPTKSHDECMDALSEAGIYVLLDLAEPDVSIPRDKPVWDVNIWRRYKDVVDAMHKYSNILGFFAGNEVTNDKTNTHASPFVKAAIRDVKEYIKGQKYRKIPVGYSSNDDADTRENLAQYFACDDDHADFYGVNMYEWCGYSSYGTSGYKERTEEFEDYPLPIFFSEFGCNLVRPRPFTEVGALFGPKMSKTWSGGLAYMYFEEENEYGVVKINDNGDVEKLDDFEYLRNEYSKAKPEGTQKKEYANSERNRSIKCPSAGSNKDWKASNKVPPKPDVEKCDCLGTYLPCLVVPYEDSTKYQELFDTVCSKVNCSDIMADGSSGVYGKFADCSTEQKLALQISKLYAINNAAHSANDNGGNICPFAGKNVYFNSQYKSLSNDAKCSKFGFDIMNFQSSTSPSETIVENDGNRVATDVPTPKAGSGSTTQYKNSGYAILFVTVFIASLLL</sequence>
<comment type="similarity">
    <text evidence="2 8">Belongs to the glycosyl hydrolase 72 family.</text>
</comment>
<dbReference type="Gene3D" id="3.20.20.80">
    <property type="entry name" value="Glycosidases"/>
    <property type="match status" value="1"/>
</dbReference>
<feature type="chain" id="PRO_5029034593" description="1,3-beta-glucanosyltransferase" evidence="8">
    <location>
        <begin position="18"/>
        <end position="548"/>
    </location>
</feature>
<dbReference type="EC" id="2.4.1.-" evidence="8"/>
<evidence type="ECO:0000256" key="2">
    <source>
        <dbReference type="ARBA" id="ARBA00007528"/>
    </source>
</evidence>
<keyword evidence="8" id="KW-0472">Membrane</keyword>
<feature type="compositionally biased region" description="Basic and acidic residues" evidence="9">
    <location>
        <begin position="336"/>
        <end position="352"/>
    </location>
</feature>
<keyword evidence="4 8" id="KW-0732">Signal</keyword>
<dbReference type="SUPFAM" id="SSF51445">
    <property type="entry name" value="(Trans)glycosidases"/>
    <property type="match status" value="1"/>
</dbReference>
<feature type="domain" description="X8" evidence="10">
    <location>
        <begin position="387"/>
        <end position="464"/>
    </location>
</feature>
<dbReference type="InterPro" id="IPR017853">
    <property type="entry name" value="GH"/>
</dbReference>
<keyword evidence="12" id="KW-1185">Reference proteome</keyword>
<dbReference type="GO" id="GO:0071970">
    <property type="term" value="P:fungal-type cell wall (1-&gt;3)-beta-D-glucan biosynthetic process"/>
    <property type="evidence" value="ECO:0007669"/>
    <property type="project" value="TreeGrafter"/>
</dbReference>
<dbReference type="KEGG" id="tgb:HG536_0F02900"/>
<feature type="signal peptide" evidence="8">
    <location>
        <begin position="1"/>
        <end position="17"/>
    </location>
</feature>
<accession>A0A7G3ZKC9</accession>
<dbReference type="GO" id="GO:0031505">
    <property type="term" value="P:fungal-type cell wall organization"/>
    <property type="evidence" value="ECO:0007669"/>
    <property type="project" value="TreeGrafter"/>
</dbReference>
<evidence type="ECO:0000313" key="11">
    <source>
        <dbReference type="EMBL" id="QLL33965.1"/>
    </source>
</evidence>
<reference evidence="11 12" key="1">
    <citation type="submission" date="2020-06" db="EMBL/GenBank/DDBJ databases">
        <title>The yeast mating-type switching endonuclease HO is a domesticated member of an unorthodox homing genetic element family.</title>
        <authorList>
            <person name="Coughlan A.Y."/>
            <person name="Lombardi L."/>
            <person name="Braun-Galleani S."/>
            <person name="Martos A.R."/>
            <person name="Galeote V."/>
            <person name="Bigey F."/>
            <person name="Dequin S."/>
            <person name="Byrne K.P."/>
            <person name="Wolfe K.H."/>
        </authorList>
    </citation>
    <scope>NUCLEOTIDE SEQUENCE [LARGE SCALE GENOMIC DNA]</scope>
    <source>
        <strain evidence="11 12">CBS764</strain>
    </source>
</reference>
<dbReference type="PANTHER" id="PTHR31468:SF10">
    <property type="entry name" value="1,3-BETA-GLUCANOSYLTRANSFERASE GAS2"/>
    <property type="match status" value="1"/>
</dbReference>
<evidence type="ECO:0000256" key="1">
    <source>
        <dbReference type="ARBA" id="ARBA00004589"/>
    </source>
</evidence>
<evidence type="ECO:0000256" key="7">
    <source>
        <dbReference type="ARBA" id="ARBA00023316"/>
    </source>
</evidence>
<dbReference type="Gene3D" id="1.20.58.1040">
    <property type="match status" value="1"/>
</dbReference>
<dbReference type="GO" id="GO:0005886">
    <property type="term" value="C:plasma membrane"/>
    <property type="evidence" value="ECO:0007669"/>
    <property type="project" value="UniProtKB-SubCell"/>
</dbReference>
<evidence type="ECO:0000313" key="12">
    <source>
        <dbReference type="Proteomes" id="UP000515788"/>
    </source>
</evidence>
<dbReference type="RefSeq" id="XP_037140639.1">
    <property type="nucleotide sequence ID" value="XM_037284743.1"/>
</dbReference>
<feature type="region of interest" description="Disordered" evidence="9">
    <location>
        <begin position="336"/>
        <end position="370"/>
    </location>
</feature>
<evidence type="ECO:0000256" key="4">
    <source>
        <dbReference type="ARBA" id="ARBA00022729"/>
    </source>
</evidence>
<evidence type="ECO:0000256" key="9">
    <source>
        <dbReference type="SAM" id="MobiDB-lite"/>
    </source>
</evidence>
<evidence type="ECO:0000256" key="6">
    <source>
        <dbReference type="ARBA" id="ARBA00023180"/>
    </source>
</evidence>
<keyword evidence="8" id="KW-0808">Transferase</keyword>
<dbReference type="PANTHER" id="PTHR31468">
    <property type="entry name" value="1,3-BETA-GLUCANOSYLTRANSFERASE GAS1"/>
    <property type="match status" value="1"/>
</dbReference>
<keyword evidence="6" id="KW-0325">Glycoprotein</keyword>
<gene>
    <name evidence="11" type="ORF">HG536_0F02900</name>
</gene>
<comment type="subcellular location">
    <subcellularLocation>
        <location evidence="8">Cell membrane</location>
        <topology evidence="8">Lipid-anchor</topology>
        <topology evidence="8">GPI-anchor</topology>
    </subcellularLocation>
    <subcellularLocation>
        <location evidence="1">Membrane</location>
        <topology evidence="1">Lipid-anchor</topology>
        <topology evidence="1">GPI-anchor</topology>
    </subcellularLocation>
</comment>
<dbReference type="AlphaFoldDB" id="A0A7G3ZKC9"/>
<keyword evidence="3 8" id="KW-0336">GPI-anchor</keyword>
<dbReference type="EMBL" id="CP059251">
    <property type="protein sequence ID" value="QLL33965.1"/>
    <property type="molecule type" value="Genomic_DNA"/>
</dbReference>
<proteinExistence type="inferred from homology"/>
<comment type="function">
    <text evidence="8">Splits internally a 1,3-beta-glucan molecule and transfers the newly generated reducing end (the donor) to the non-reducing end of another 1,3-beta-glucan molecule (the acceptor) forming a 1,3-beta linkage, resulting in the elongation of 1,3-beta-glucan chains in the cell wall.</text>
</comment>
<dbReference type="GO" id="GO:0098552">
    <property type="term" value="C:side of membrane"/>
    <property type="evidence" value="ECO:0007669"/>
    <property type="project" value="UniProtKB-KW"/>
</dbReference>
<protein>
    <recommendedName>
        <fullName evidence="8">1,3-beta-glucanosyltransferase</fullName>
        <ecNumber evidence="8">2.4.1.-</ecNumber>
    </recommendedName>
</protein>
<organism evidence="11 12">
    <name type="scientific">Torulaspora globosa</name>
    <dbReference type="NCBI Taxonomy" id="48254"/>
    <lineage>
        <taxon>Eukaryota</taxon>
        <taxon>Fungi</taxon>
        <taxon>Dikarya</taxon>
        <taxon>Ascomycota</taxon>
        <taxon>Saccharomycotina</taxon>
        <taxon>Saccharomycetes</taxon>
        <taxon>Saccharomycetales</taxon>
        <taxon>Saccharomycetaceae</taxon>
        <taxon>Torulaspora</taxon>
    </lineage>
</organism>
<dbReference type="SMART" id="SM00768">
    <property type="entry name" value="X8"/>
    <property type="match status" value="1"/>
</dbReference>
<evidence type="ECO:0000256" key="5">
    <source>
        <dbReference type="ARBA" id="ARBA00023157"/>
    </source>
</evidence>
<evidence type="ECO:0000259" key="10">
    <source>
        <dbReference type="SMART" id="SM00768"/>
    </source>
</evidence>
<keyword evidence="5" id="KW-1015">Disulfide bond</keyword>
<dbReference type="InterPro" id="IPR004886">
    <property type="entry name" value="Glucanosyltransferase"/>
</dbReference>
<evidence type="ECO:0000256" key="8">
    <source>
        <dbReference type="RuleBase" id="RU361209"/>
    </source>
</evidence>
<dbReference type="GO" id="GO:0042124">
    <property type="term" value="F:1,3-beta-glucanosyltransferase activity"/>
    <property type="evidence" value="ECO:0007669"/>
    <property type="project" value="TreeGrafter"/>
</dbReference>
<keyword evidence="7" id="KW-0961">Cell wall biogenesis/degradation</keyword>
<dbReference type="Pfam" id="PF03198">
    <property type="entry name" value="Glyco_hydro_72"/>
    <property type="match status" value="1"/>
</dbReference>
<dbReference type="FunFam" id="3.20.20.80:FF:000038">
    <property type="entry name" value="1,3-beta-glucanosyltransferase"/>
    <property type="match status" value="1"/>
</dbReference>
<dbReference type="InterPro" id="IPR012946">
    <property type="entry name" value="X8"/>
</dbReference>
<dbReference type="GeneID" id="59327180"/>